<accession>A0A3D4V5X3</accession>
<reference evidence="1 2" key="1">
    <citation type="journal article" date="2018" name="Nat. Biotechnol.">
        <title>A standardized bacterial taxonomy based on genome phylogeny substantially revises the tree of life.</title>
        <authorList>
            <person name="Parks D.H."/>
            <person name="Chuvochina M."/>
            <person name="Waite D.W."/>
            <person name="Rinke C."/>
            <person name="Skarshewski A."/>
            <person name="Chaumeil P.A."/>
            <person name="Hugenholtz P."/>
        </authorList>
    </citation>
    <scope>NUCLEOTIDE SEQUENCE [LARGE SCALE GENOMIC DNA]</scope>
    <source>
        <strain evidence="1">UBA8844</strain>
    </source>
</reference>
<dbReference type="EMBL" id="DPIY01000005">
    <property type="protein sequence ID" value="HCT56543.1"/>
    <property type="molecule type" value="Genomic_DNA"/>
</dbReference>
<dbReference type="InterPro" id="IPR029035">
    <property type="entry name" value="DHS-like_NAD/FAD-binding_dom"/>
</dbReference>
<evidence type="ECO:0000313" key="1">
    <source>
        <dbReference type="EMBL" id="HCT56543.1"/>
    </source>
</evidence>
<protein>
    <recommendedName>
        <fullName evidence="3">Deacetylase sirtuin-type domain-containing protein</fullName>
    </recommendedName>
</protein>
<name>A0A3D4V5X3_9BACT</name>
<gene>
    <name evidence="1" type="ORF">DGD08_04940</name>
</gene>
<dbReference type="SUPFAM" id="SSF52467">
    <property type="entry name" value="DHS-like NAD/FAD-binding domain"/>
    <property type="match status" value="1"/>
</dbReference>
<proteinExistence type="predicted"/>
<evidence type="ECO:0000313" key="2">
    <source>
        <dbReference type="Proteomes" id="UP000264071"/>
    </source>
</evidence>
<comment type="caution">
    <text evidence="1">The sequence shown here is derived from an EMBL/GenBank/DDBJ whole genome shotgun (WGS) entry which is preliminary data.</text>
</comment>
<evidence type="ECO:0008006" key="3">
    <source>
        <dbReference type="Google" id="ProtNLM"/>
    </source>
</evidence>
<dbReference type="Proteomes" id="UP000264071">
    <property type="component" value="Unassembled WGS sequence"/>
</dbReference>
<organism evidence="1 2">
    <name type="scientific">Gemmatimonas aurantiaca</name>
    <dbReference type="NCBI Taxonomy" id="173480"/>
    <lineage>
        <taxon>Bacteria</taxon>
        <taxon>Pseudomonadati</taxon>
        <taxon>Gemmatimonadota</taxon>
        <taxon>Gemmatimonadia</taxon>
        <taxon>Gemmatimonadales</taxon>
        <taxon>Gemmatimonadaceae</taxon>
        <taxon>Gemmatimonas</taxon>
    </lineage>
</organism>
<dbReference type="AlphaFoldDB" id="A0A3D4V5X3"/>
<dbReference type="OMA" id="LISEYPM"/>
<sequence>MRTAFFTGAGASYALGYPLTNQLLPLVRTQLLDHSLFQGLCDGRKEAADRTALQAFLRTLYPGFDDSTDQSLPLITEAFSLVEYALANGESLSVGGQGALQRFRDLLKQAITYLILDDHRSRRGVAADVVQRQRQLADGISTWFAQRSDAAALITTNYDISIESTLYRRLGESEVTKRIDLGFDWRHVGDGRERSRPSQDPRLRVYKLHGSVNQLRCSSCGYVYFNPLGSISSLAFREELIDPNTCHCRQDVRLELHIVAPSHVREVRDANLLSVWRTTLEWMRTADRWVIAGYSLPSEDLAIRSLLMRAYATAERKPEVTVVQRGTESKARYELIFPKCDFRDDGLEAFLARER</sequence>